<organism evidence="1 2">
    <name type="scientific">Stenotrophomonas oahuensis</name>
    <dbReference type="NCBI Taxonomy" id="3003271"/>
    <lineage>
        <taxon>Bacteria</taxon>
        <taxon>Pseudomonadati</taxon>
        <taxon>Pseudomonadota</taxon>
        <taxon>Gammaproteobacteria</taxon>
        <taxon>Lysobacterales</taxon>
        <taxon>Lysobacteraceae</taxon>
        <taxon>Stenotrophomonas</taxon>
    </lineage>
</organism>
<evidence type="ECO:0000313" key="2">
    <source>
        <dbReference type="Proteomes" id="UP001302072"/>
    </source>
</evidence>
<accession>A0ABY9YJT2</accession>
<protein>
    <submittedName>
        <fullName evidence="1">Uncharacterized protein</fullName>
    </submittedName>
</protein>
<keyword evidence="2" id="KW-1185">Reference proteome</keyword>
<gene>
    <name evidence="1" type="ORF">PDM29_12215</name>
</gene>
<sequence length="122" mass="12677">MADPCNSSGVAAYVLGVEESRAVALLSSELGTLICEDGNPDGFRIYAAGAVTVVVISSEGALEIWVHHSKAWPSSPAFARFLAAGLGCTVRCDPGAEAPDLDPCSDALLEIDREGERIVTLS</sequence>
<evidence type="ECO:0000313" key="1">
    <source>
        <dbReference type="EMBL" id="WNH51133.1"/>
    </source>
</evidence>
<proteinExistence type="predicted"/>
<dbReference type="RefSeq" id="WP_311190392.1">
    <property type="nucleotide sequence ID" value="NZ_CP115541.1"/>
</dbReference>
<reference evidence="1 2" key="1">
    <citation type="submission" date="2022-12" db="EMBL/GenBank/DDBJ databases">
        <title>Two new species, Stenotrophomonas aracearum and Stenotrophomonas oahuensis, isolated from Anthurium (Araceae family) in Hawaii.</title>
        <authorList>
            <person name="Chunag S.C."/>
            <person name="Dobhal S."/>
            <person name="Alvarez A."/>
            <person name="Arif M."/>
        </authorList>
    </citation>
    <scope>NUCLEOTIDE SEQUENCE [LARGE SCALE GENOMIC DNA]</scope>
    <source>
        <strain evidence="1 2">A5586</strain>
    </source>
</reference>
<dbReference type="EMBL" id="CP115541">
    <property type="protein sequence ID" value="WNH51133.1"/>
    <property type="molecule type" value="Genomic_DNA"/>
</dbReference>
<name>A0ABY9YJT2_9GAMM</name>
<dbReference type="Proteomes" id="UP001302072">
    <property type="component" value="Chromosome"/>
</dbReference>